<reference evidence="1 2" key="2">
    <citation type="journal article" date="2022" name="Mol. Ecol. Resour.">
        <title>The genomes of chicory, endive, great burdock and yacon provide insights into Asteraceae paleo-polyploidization history and plant inulin production.</title>
        <authorList>
            <person name="Fan W."/>
            <person name="Wang S."/>
            <person name="Wang H."/>
            <person name="Wang A."/>
            <person name="Jiang F."/>
            <person name="Liu H."/>
            <person name="Zhao H."/>
            <person name="Xu D."/>
            <person name="Zhang Y."/>
        </authorList>
    </citation>
    <scope>NUCLEOTIDE SEQUENCE [LARGE SCALE GENOMIC DNA]</scope>
    <source>
        <strain evidence="2">cv. Niubang</strain>
    </source>
</reference>
<organism evidence="1 2">
    <name type="scientific">Arctium lappa</name>
    <name type="common">Greater burdock</name>
    <name type="synonym">Lappa major</name>
    <dbReference type="NCBI Taxonomy" id="4217"/>
    <lineage>
        <taxon>Eukaryota</taxon>
        <taxon>Viridiplantae</taxon>
        <taxon>Streptophyta</taxon>
        <taxon>Embryophyta</taxon>
        <taxon>Tracheophyta</taxon>
        <taxon>Spermatophyta</taxon>
        <taxon>Magnoliopsida</taxon>
        <taxon>eudicotyledons</taxon>
        <taxon>Gunneridae</taxon>
        <taxon>Pentapetalae</taxon>
        <taxon>asterids</taxon>
        <taxon>campanulids</taxon>
        <taxon>Asterales</taxon>
        <taxon>Asteraceae</taxon>
        <taxon>Carduoideae</taxon>
        <taxon>Cardueae</taxon>
        <taxon>Arctiinae</taxon>
        <taxon>Arctium</taxon>
    </lineage>
</organism>
<sequence length="80" mass="8807">MYYINTTDDLSYLHGQCDGEERDSGFPAWGTVSRANPAGESCRSAIADIDSIADLNLVKINLHLFRRILQANLAGPPLRT</sequence>
<proteinExistence type="predicted"/>
<keyword evidence="2" id="KW-1185">Reference proteome</keyword>
<dbReference type="EMBL" id="CM042056">
    <property type="protein sequence ID" value="KAI3696706.1"/>
    <property type="molecule type" value="Genomic_DNA"/>
</dbReference>
<accession>A0ACB8ZGT5</accession>
<evidence type="ECO:0000313" key="1">
    <source>
        <dbReference type="EMBL" id="KAI3696706.1"/>
    </source>
</evidence>
<dbReference type="Proteomes" id="UP001055879">
    <property type="component" value="Linkage Group LG10"/>
</dbReference>
<comment type="caution">
    <text evidence="1">The sequence shown here is derived from an EMBL/GenBank/DDBJ whole genome shotgun (WGS) entry which is preliminary data.</text>
</comment>
<reference evidence="2" key="1">
    <citation type="journal article" date="2022" name="Mol. Ecol. Resour.">
        <title>The genomes of chicory, endive, great burdock and yacon provide insights into Asteraceae palaeo-polyploidization history and plant inulin production.</title>
        <authorList>
            <person name="Fan W."/>
            <person name="Wang S."/>
            <person name="Wang H."/>
            <person name="Wang A."/>
            <person name="Jiang F."/>
            <person name="Liu H."/>
            <person name="Zhao H."/>
            <person name="Xu D."/>
            <person name="Zhang Y."/>
        </authorList>
    </citation>
    <scope>NUCLEOTIDE SEQUENCE [LARGE SCALE GENOMIC DNA]</scope>
    <source>
        <strain evidence="2">cv. Niubang</strain>
    </source>
</reference>
<evidence type="ECO:0000313" key="2">
    <source>
        <dbReference type="Proteomes" id="UP001055879"/>
    </source>
</evidence>
<gene>
    <name evidence="1" type="ORF">L6452_29202</name>
</gene>
<protein>
    <submittedName>
        <fullName evidence="1">Uncharacterized protein</fullName>
    </submittedName>
</protein>
<name>A0ACB8ZGT5_ARCLA</name>